<keyword evidence="2" id="KW-0732">Signal</keyword>
<evidence type="ECO:0008006" key="5">
    <source>
        <dbReference type="Google" id="ProtNLM"/>
    </source>
</evidence>
<evidence type="ECO:0000313" key="3">
    <source>
        <dbReference type="EMBL" id="KFG37467.1"/>
    </source>
</evidence>
<evidence type="ECO:0000313" key="4">
    <source>
        <dbReference type="Proteomes" id="UP000028838"/>
    </source>
</evidence>
<organism evidence="3 4">
    <name type="scientific">Toxoplasma gondii FOU</name>
    <dbReference type="NCBI Taxonomy" id="943167"/>
    <lineage>
        <taxon>Eukaryota</taxon>
        <taxon>Sar</taxon>
        <taxon>Alveolata</taxon>
        <taxon>Apicomplexa</taxon>
        <taxon>Conoidasida</taxon>
        <taxon>Coccidia</taxon>
        <taxon>Eucoccidiorida</taxon>
        <taxon>Eimeriorina</taxon>
        <taxon>Sarcocystidae</taxon>
        <taxon>Toxoplasma</taxon>
    </lineage>
</organism>
<protein>
    <recommendedName>
        <fullName evidence="5">Secreted protein</fullName>
    </recommendedName>
</protein>
<dbReference type="VEuPathDB" id="ToxoDB:TGFOU_359840"/>
<feature type="region of interest" description="Disordered" evidence="1">
    <location>
        <begin position="88"/>
        <end position="111"/>
    </location>
</feature>
<evidence type="ECO:0000256" key="1">
    <source>
        <dbReference type="SAM" id="MobiDB-lite"/>
    </source>
</evidence>
<feature type="chain" id="PRO_5001808805" description="Secreted protein" evidence="2">
    <location>
        <begin position="28"/>
        <end position="111"/>
    </location>
</feature>
<accession>A0A086JZ99</accession>
<dbReference type="AlphaFoldDB" id="A0A086JZ99"/>
<reference evidence="3 4" key="1">
    <citation type="submission" date="2014-07" db="EMBL/GenBank/DDBJ databases">
        <authorList>
            <person name="Sibley D."/>
            <person name="Venepally P."/>
            <person name="Karamycheva S."/>
            <person name="Hadjithomas M."/>
            <person name="Khan A."/>
            <person name="Brunk B."/>
            <person name="Roos D."/>
            <person name="Caler E."/>
            <person name="Lorenzi H."/>
        </authorList>
    </citation>
    <scope>NUCLEOTIDE SEQUENCE [LARGE SCALE GENOMIC DNA]</scope>
    <source>
        <strain evidence="3 4">FOU</strain>
    </source>
</reference>
<dbReference type="Proteomes" id="UP000028838">
    <property type="component" value="Unassembled WGS sequence"/>
</dbReference>
<feature type="signal peptide" evidence="2">
    <location>
        <begin position="1"/>
        <end position="27"/>
    </location>
</feature>
<gene>
    <name evidence="3" type="ORF">TGFOU_359840</name>
</gene>
<evidence type="ECO:0000256" key="2">
    <source>
        <dbReference type="SAM" id="SignalP"/>
    </source>
</evidence>
<name>A0A086JZ99_TOXGO</name>
<comment type="caution">
    <text evidence="3">The sequence shown here is derived from an EMBL/GenBank/DDBJ whole genome shotgun (WGS) entry which is preliminary data.</text>
</comment>
<sequence>MQRSAATWLRVVSVCLFVHLFEQQLDAQLRGDGKKWKRLLSGKHACKQLLGCTDTVCLTSPFGSSVAARGRLTRPMPIHFFRRSLGEADRGGRQSATRCGEAKEKGGTCSV</sequence>
<feature type="compositionally biased region" description="Basic and acidic residues" evidence="1">
    <location>
        <begin position="100"/>
        <end position="111"/>
    </location>
</feature>
<proteinExistence type="predicted"/>
<dbReference type="EMBL" id="AEYH02002573">
    <property type="protein sequence ID" value="KFG37467.1"/>
    <property type="molecule type" value="Genomic_DNA"/>
</dbReference>